<evidence type="ECO:0000256" key="1">
    <source>
        <dbReference type="ARBA" id="ARBA00023239"/>
    </source>
</evidence>
<dbReference type="InterPro" id="IPR013785">
    <property type="entry name" value="Aldolase_TIM"/>
</dbReference>
<dbReference type="PANTHER" id="PTHR12128:SF19">
    <property type="entry name" value="5-DEHYDRO-4-DEOXYGLUCARATE DEHYDRATASE 2-RELATED"/>
    <property type="match status" value="1"/>
</dbReference>
<dbReference type="GO" id="GO:0008840">
    <property type="term" value="F:4-hydroxy-tetrahydrodipicolinate synthase activity"/>
    <property type="evidence" value="ECO:0007669"/>
    <property type="project" value="TreeGrafter"/>
</dbReference>
<dbReference type="CDD" id="cd00408">
    <property type="entry name" value="DHDPS-like"/>
    <property type="match status" value="1"/>
</dbReference>
<evidence type="ECO:0000313" key="6">
    <source>
        <dbReference type="Proteomes" id="UP000515708"/>
    </source>
</evidence>
<dbReference type="SUPFAM" id="SSF51569">
    <property type="entry name" value="Aldolase"/>
    <property type="match status" value="1"/>
</dbReference>
<evidence type="ECO:0000313" key="5">
    <source>
        <dbReference type="EMBL" id="QMU96465.1"/>
    </source>
</evidence>
<dbReference type="Proteomes" id="UP000515708">
    <property type="component" value="Chromosome"/>
</dbReference>
<dbReference type="InterPro" id="IPR002220">
    <property type="entry name" value="DapA-like"/>
</dbReference>
<protein>
    <submittedName>
        <fullName evidence="5">Dihydrodipicolinate synthase family protein</fullName>
    </submittedName>
</protein>
<gene>
    <name evidence="5" type="ORF">FVO59_04010</name>
</gene>
<reference evidence="5 6" key="1">
    <citation type="journal article" date="2020" name="Front. Microbiol.">
        <title>Design of Bacterial Strain-Specific qPCR Assays Using NGS Data and Publicly Available Resources and Its Application to Track Biocontrol Strains.</title>
        <authorList>
            <person name="Hernandez I."/>
            <person name="Sant C."/>
            <person name="Martinez R."/>
            <person name="Fernandez C."/>
        </authorList>
    </citation>
    <scope>NUCLEOTIDE SEQUENCE [LARGE SCALE GENOMIC DNA]</scope>
    <source>
        <strain evidence="5 6">B24</strain>
    </source>
</reference>
<dbReference type="PIRSF" id="PIRSF001365">
    <property type="entry name" value="DHDPS"/>
    <property type="match status" value="1"/>
</dbReference>
<feature type="active site" description="Proton donor/acceptor" evidence="3">
    <location>
        <position position="139"/>
    </location>
</feature>
<evidence type="ECO:0000256" key="4">
    <source>
        <dbReference type="PIRSR" id="PIRSR001365-2"/>
    </source>
</evidence>
<organism evidence="5 6">
    <name type="scientific">Microbacterium esteraromaticum</name>
    <dbReference type="NCBI Taxonomy" id="57043"/>
    <lineage>
        <taxon>Bacteria</taxon>
        <taxon>Bacillati</taxon>
        <taxon>Actinomycetota</taxon>
        <taxon>Actinomycetes</taxon>
        <taxon>Micrococcales</taxon>
        <taxon>Microbacteriaceae</taxon>
        <taxon>Microbacterium</taxon>
    </lineage>
</organism>
<evidence type="ECO:0000256" key="3">
    <source>
        <dbReference type="PIRSR" id="PIRSR001365-1"/>
    </source>
</evidence>
<feature type="binding site" evidence="4">
    <location>
        <position position="53"/>
    </location>
    <ligand>
        <name>pyruvate</name>
        <dbReference type="ChEBI" id="CHEBI:15361"/>
    </ligand>
</feature>
<dbReference type="RefSeq" id="WP_182254890.1">
    <property type="nucleotide sequence ID" value="NZ_CP043732.1"/>
</dbReference>
<sequence>MNEVAFLDALRGVVAVLVTPYDKSGAVDEAKSTQLAERADAGGVHVVTALGNTSELYQLTAAERRVVLRSVATGTSRARLLAGFAGAAIEIHDESQYAADLGYHAVMIHEPMDPFGDGDGLLRFYREVAERSALPIVLYLRSTRLSLEQIRELVTHPKILGGKFARADFGTLEQLVHDGDSVWVNGAAESKIAITAAMGITGFTSGIAAARPDAALAMHAAVCRGDLNRLTQLMRLIAPVERMRAANHARSNVDVVKEMLRIDGIEFGSVRPPHVQLSAQERLHLRDLLDRWPARFDDSAGTNG</sequence>
<dbReference type="PANTHER" id="PTHR12128">
    <property type="entry name" value="DIHYDRODIPICOLINATE SYNTHASE"/>
    <property type="match status" value="1"/>
</dbReference>
<dbReference type="AlphaFoldDB" id="A0A7D8AI05"/>
<dbReference type="Gene3D" id="3.20.20.70">
    <property type="entry name" value="Aldolase class I"/>
    <property type="match status" value="1"/>
</dbReference>
<feature type="active site" description="Schiff-base intermediate with substrate" evidence="3">
    <location>
        <position position="163"/>
    </location>
</feature>
<name>A0A7D8AI05_9MICO</name>
<evidence type="ECO:0000256" key="2">
    <source>
        <dbReference type="PIRNR" id="PIRNR001365"/>
    </source>
</evidence>
<keyword evidence="1 2" id="KW-0456">Lyase</keyword>
<dbReference type="EMBL" id="CP043732">
    <property type="protein sequence ID" value="QMU96465.1"/>
    <property type="molecule type" value="Genomic_DNA"/>
</dbReference>
<dbReference type="Pfam" id="PF00701">
    <property type="entry name" value="DHDPS"/>
    <property type="match status" value="1"/>
</dbReference>
<accession>A0A7D8AI05</accession>
<dbReference type="SMART" id="SM01130">
    <property type="entry name" value="DHDPS"/>
    <property type="match status" value="1"/>
</dbReference>
<proteinExistence type="inferred from homology"/>
<comment type="similarity">
    <text evidence="2">Belongs to the DapA family.</text>
</comment>